<evidence type="ECO:0000313" key="3">
    <source>
        <dbReference type="Proteomes" id="UP001250932"/>
    </source>
</evidence>
<proteinExistence type="predicted"/>
<comment type="caution">
    <text evidence="2">The sequence shown here is derived from an EMBL/GenBank/DDBJ whole genome shotgun (WGS) entry which is preliminary data.</text>
</comment>
<name>A0ABU3K3B8_9BACT</name>
<feature type="compositionally biased region" description="Basic and acidic residues" evidence="1">
    <location>
        <begin position="66"/>
        <end position="90"/>
    </location>
</feature>
<evidence type="ECO:0000256" key="1">
    <source>
        <dbReference type="SAM" id="MobiDB-lite"/>
    </source>
</evidence>
<dbReference type="RefSeq" id="WP_313831238.1">
    <property type="nucleotide sequence ID" value="NZ_JAQOUE010000001.1"/>
</dbReference>
<reference evidence="2 3" key="1">
    <citation type="journal article" date="2023" name="ISME J.">
        <title>Cultivation and genomic characterization of novel and ubiquitous marine nitrite-oxidizing bacteria from the Nitrospirales.</title>
        <authorList>
            <person name="Mueller A.J."/>
            <person name="Daebeler A."/>
            <person name="Herbold C.W."/>
            <person name="Kirkegaard R.H."/>
            <person name="Daims H."/>
        </authorList>
    </citation>
    <scope>NUCLEOTIDE SEQUENCE [LARGE SCALE GENOMIC DNA]</scope>
    <source>
        <strain evidence="2 3">EB</strain>
    </source>
</reference>
<sequence>MRKIAYGPLALKPWEFEALTYAEFHQMIKGYLWRVEDEDLRLDERDSWRIAHLTAPHVKRKPNVKKLFEERRKRHDQKPDHSPRDAEAKLEAALSSAGSKRMSPADRARELDKIKAALARRRQTPSPSTAPKD</sequence>
<evidence type="ECO:0000313" key="2">
    <source>
        <dbReference type="EMBL" id="MDT7040879.1"/>
    </source>
</evidence>
<feature type="compositionally biased region" description="Polar residues" evidence="1">
    <location>
        <begin position="124"/>
        <end position="133"/>
    </location>
</feature>
<gene>
    <name evidence="2" type="ORF">PPG34_00870</name>
</gene>
<feature type="compositionally biased region" description="Low complexity" evidence="1">
    <location>
        <begin position="91"/>
        <end position="100"/>
    </location>
</feature>
<organism evidence="2 3">
    <name type="scientific">Candidatus Nitronereus thalassa</name>
    <dbReference type="NCBI Taxonomy" id="3020898"/>
    <lineage>
        <taxon>Bacteria</taxon>
        <taxon>Pseudomonadati</taxon>
        <taxon>Nitrospirota</taxon>
        <taxon>Nitrospiria</taxon>
        <taxon>Nitrospirales</taxon>
        <taxon>Nitrospiraceae</taxon>
        <taxon>Candidatus Nitronereus</taxon>
    </lineage>
</organism>
<dbReference type="Proteomes" id="UP001250932">
    <property type="component" value="Unassembled WGS sequence"/>
</dbReference>
<protein>
    <submittedName>
        <fullName evidence="2">Uncharacterized protein</fullName>
    </submittedName>
</protein>
<feature type="region of interest" description="Disordered" evidence="1">
    <location>
        <begin position="61"/>
        <end position="133"/>
    </location>
</feature>
<keyword evidence="3" id="KW-1185">Reference proteome</keyword>
<accession>A0ABU3K3B8</accession>
<dbReference type="EMBL" id="JAQOUE010000001">
    <property type="protein sequence ID" value="MDT7040879.1"/>
    <property type="molecule type" value="Genomic_DNA"/>
</dbReference>
<feature type="compositionally biased region" description="Basic and acidic residues" evidence="1">
    <location>
        <begin position="103"/>
        <end position="115"/>
    </location>
</feature>